<accession>A0A0Q3N8F0</accession>
<organism evidence="3">
    <name type="scientific">Brachypodium distachyon</name>
    <name type="common">Purple false brome</name>
    <name type="synonym">Trachynia distachya</name>
    <dbReference type="NCBI Taxonomy" id="15368"/>
    <lineage>
        <taxon>Eukaryota</taxon>
        <taxon>Viridiplantae</taxon>
        <taxon>Streptophyta</taxon>
        <taxon>Embryophyta</taxon>
        <taxon>Tracheophyta</taxon>
        <taxon>Spermatophyta</taxon>
        <taxon>Magnoliopsida</taxon>
        <taxon>Liliopsida</taxon>
        <taxon>Poales</taxon>
        <taxon>Poaceae</taxon>
        <taxon>BOP clade</taxon>
        <taxon>Pooideae</taxon>
        <taxon>Stipodae</taxon>
        <taxon>Brachypodieae</taxon>
        <taxon>Brachypodium</taxon>
    </lineage>
</organism>
<feature type="domain" description="Aminotransferase class I/classII large" evidence="2">
    <location>
        <begin position="716"/>
        <end position="955"/>
    </location>
</feature>
<dbReference type="PANTHER" id="PTHR47087:SF1">
    <property type="entry name" value="METHIONINE S-METHYLTRANSFERASE"/>
    <property type="match status" value="1"/>
</dbReference>
<dbReference type="InterPro" id="IPR029063">
    <property type="entry name" value="SAM-dependent_MTases_sf"/>
</dbReference>
<reference evidence="3 4" key="1">
    <citation type="journal article" date="2010" name="Nature">
        <title>Genome sequencing and analysis of the model grass Brachypodium distachyon.</title>
        <authorList>
            <consortium name="International Brachypodium Initiative"/>
        </authorList>
    </citation>
    <scope>NUCLEOTIDE SEQUENCE [LARGE SCALE GENOMIC DNA]</scope>
    <source>
        <strain evidence="3 4">Bd21</strain>
    </source>
</reference>
<proteinExistence type="inferred from homology"/>
<evidence type="ECO:0000313" key="3">
    <source>
        <dbReference type="EMBL" id="KQK12958.1"/>
    </source>
</evidence>
<dbReference type="EnsemblPlants" id="KQK12958">
    <property type="protein sequence ID" value="KQK12958"/>
    <property type="gene ID" value="BRADI_1g07035v3"/>
</dbReference>
<dbReference type="InParanoid" id="A0A0Q3N8F0"/>
<dbReference type="Proteomes" id="UP000008810">
    <property type="component" value="Chromosome 1"/>
</dbReference>
<dbReference type="OrthoDB" id="540004at2759"/>
<dbReference type="GO" id="GO:0032259">
    <property type="term" value="P:methylation"/>
    <property type="evidence" value="ECO:0007669"/>
    <property type="project" value="UniProtKB-UniRule"/>
</dbReference>
<name>A0A0Q3N8F0_BRADI</name>
<dbReference type="STRING" id="15368.A0A0Q3N8F0"/>
<gene>
    <name evidence="3" type="ORF">BRADI_1g07035v3</name>
</gene>
<evidence type="ECO:0000256" key="1">
    <source>
        <dbReference type="PROSITE-ProRule" id="PRU00888"/>
    </source>
</evidence>
<reference evidence="3" key="2">
    <citation type="submission" date="2017-06" db="EMBL/GenBank/DDBJ databases">
        <title>WGS assembly of Brachypodium distachyon.</title>
        <authorList>
            <consortium name="The International Brachypodium Initiative"/>
            <person name="Lucas S."/>
            <person name="Harmon-Smith M."/>
            <person name="Lail K."/>
            <person name="Tice H."/>
            <person name="Grimwood J."/>
            <person name="Bruce D."/>
            <person name="Barry K."/>
            <person name="Shu S."/>
            <person name="Lindquist E."/>
            <person name="Wang M."/>
            <person name="Pitluck S."/>
            <person name="Vogel J.P."/>
            <person name="Garvin D.F."/>
            <person name="Mockler T.C."/>
            <person name="Schmutz J."/>
            <person name="Rokhsar D."/>
            <person name="Bevan M.W."/>
        </authorList>
    </citation>
    <scope>NUCLEOTIDE SEQUENCE</scope>
    <source>
        <strain evidence="3">Bd21</strain>
    </source>
</reference>
<dbReference type="Pfam" id="PF00155">
    <property type="entry name" value="Aminotran_1_2"/>
    <property type="match status" value="1"/>
</dbReference>
<dbReference type="PANTHER" id="PTHR47087">
    <property type="entry name" value="METHIONINE S-METHYLTRANSFERASE"/>
    <property type="match status" value="1"/>
</dbReference>
<keyword evidence="1" id="KW-0949">S-adenosyl-L-methionine</keyword>
<reference evidence="4" key="3">
    <citation type="submission" date="2018-08" db="UniProtKB">
        <authorList>
            <consortium name="EnsemblPlants"/>
        </authorList>
    </citation>
    <scope>IDENTIFICATION</scope>
    <source>
        <strain evidence="4">cv. Bd21</strain>
    </source>
</reference>
<dbReference type="InterPro" id="IPR004839">
    <property type="entry name" value="Aminotransferase_I/II_large"/>
</dbReference>
<dbReference type="GO" id="GO:0008757">
    <property type="term" value="F:S-adenosylmethionine-dependent methyltransferase activity"/>
    <property type="evidence" value="ECO:0000318"/>
    <property type="project" value="GO_Central"/>
</dbReference>
<dbReference type="EMBL" id="CM000880">
    <property type="protein sequence ID" value="KQK12958.1"/>
    <property type="molecule type" value="Genomic_DNA"/>
</dbReference>
<dbReference type="InterPro" id="IPR015424">
    <property type="entry name" value="PyrdxlP-dep_Trfase"/>
</dbReference>
<evidence type="ECO:0000313" key="5">
    <source>
        <dbReference type="Proteomes" id="UP000008810"/>
    </source>
</evidence>
<keyword evidence="1" id="KW-0489">Methyltransferase</keyword>
<dbReference type="Gene3D" id="3.40.640.10">
    <property type="entry name" value="Type I PLP-dependent aspartate aminotransferase-like (Major domain)"/>
    <property type="match status" value="1"/>
</dbReference>
<keyword evidence="1" id="KW-0808">Transferase</keyword>
<dbReference type="SUPFAM" id="SSF53383">
    <property type="entry name" value="PLP-dependent transferases"/>
    <property type="match status" value="1"/>
</dbReference>
<evidence type="ECO:0000313" key="4">
    <source>
        <dbReference type="EnsemblPlants" id="KQK12958"/>
    </source>
</evidence>
<evidence type="ECO:0000259" key="2">
    <source>
        <dbReference type="Pfam" id="PF00155"/>
    </source>
</evidence>
<dbReference type="InterPro" id="IPR025779">
    <property type="entry name" value="Met_S-MeTrfase"/>
</dbReference>
<dbReference type="GO" id="GO:0030170">
    <property type="term" value="F:pyridoxal phosphate binding"/>
    <property type="evidence" value="ECO:0007669"/>
    <property type="project" value="InterPro"/>
</dbReference>
<protein>
    <recommendedName>
        <fullName evidence="1">methionine S-methyltransferase</fullName>
        <ecNumber evidence="1">2.1.1.12</ecNumber>
    </recommendedName>
</protein>
<dbReference type="ExpressionAtlas" id="A0A0Q3N8F0">
    <property type="expression patterns" value="baseline and differential"/>
</dbReference>
<comment type="similarity">
    <text evidence="1">Belongs to the class I-like SAM-binding methyltransferase superfamily.</text>
</comment>
<dbReference type="Gene3D" id="3.40.50.150">
    <property type="entry name" value="Vaccinia Virus protein VP39"/>
    <property type="match status" value="1"/>
</dbReference>
<comment type="catalytic activity">
    <reaction evidence="1">
        <text>L-methionine + S-adenosyl-L-methionine = S-methyl-L-methionine + S-adenosyl-L-homocysteine</text>
        <dbReference type="Rhea" id="RHEA:13761"/>
        <dbReference type="ChEBI" id="CHEBI:57844"/>
        <dbReference type="ChEBI" id="CHEBI:57856"/>
        <dbReference type="ChEBI" id="CHEBI:58252"/>
        <dbReference type="ChEBI" id="CHEBI:59789"/>
        <dbReference type="EC" id="2.1.1.12"/>
    </reaction>
</comment>
<sequence>MTAPGSDNRSKDVEVEAFLASCAASADAAYGAAQAVLERLQDPASRAAARRLLADVRRRFAGNPAAGEERFHAVHFRDVVVEPYLRGFEQRKKLTIMEIPSIFIPEDWSFDFYKGLNRHPDSSFKDTKVAELGCGNGWISVALAEKWSPFEGLDINPRAITIAWINVYLNALDDNGLPVYDREGKTLLDRVEFHESDLLSYCRENKIELDHIVGCIPQILNPNPKAMSEILTESSSEEFLYSLGNYRALQGFFEDQFGLALIARAVEKKAWQTKIMQDANSDISALVEVEKNSPHLFKFFMDLVGDQPVSACTAWAYIKSGVRVSHSLSGYSCQLRQPSQVKKLFEVLKDGFHEVSSSLDLSFNDDSVADEKIPFLAYLALYLKEKNLILIYHHILLTSDNIIVFPSVAVAIENILLLFSPALAIVGEHLTRHLPKQWLTSSVIEGSAGCNCHAEDTVAVIEAPCQSDLLIELIRKLKPQVVVTGIALFEAITSAVFVNLLSTTKDVGSRLFLDISEHLDLSNPPSSNGVLKYLAKSTLPSHAAIPCGLKNQVYSDLEVAFAISEDTAVNKALSQTIELLEGHTSVISQKYYGCLFHELLVSQIGDWHAQQERQAEQVIPQNLIGFSNSAMSTLEETEFFVPDSKESGIIHMDLDRGLLPLPSTVKASIFESFVGQNITDSETNVGSIIEKRMESIYGFPGPGPCCSDKIPGCSKEIIFGSTCLALFSKLVLCCMQEPGTFFFPLGTNGHYVSAAKFMNANTLTIPTNSGSGFKIKPEDLEAALADVRGKKVTRPWVYISGPTINPSGLLCSNNEIKDLLSICVHYGARVVLDTSFSGLEFQIDYWSWWDLKGFSYNIDLEIPLTVFMLGDLSLELTMAGFDLGFLIFNNPSLVKHSFKSLSRPHSTLKYTLRKLLDLEVHWDGNFRDVILQQKETLKNRANHLAKTLVSCGWDVKVVSRCWRNRLPTSGKSFKTDGFEGELNGCNIREAILRSTGLCISSSKWTRIPDYCRFSFALESNDSKSLF</sequence>
<dbReference type="EC" id="2.1.1.12" evidence="1"/>
<keyword evidence="5" id="KW-1185">Reference proteome</keyword>
<dbReference type="Gramene" id="KQK12958">
    <property type="protein sequence ID" value="KQK12958"/>
    <property type="gene ID" value="BRADI_1g07035v3"/>
</dbReference>
<dbReference type="GO" id="GO:0030732">
    <property type="term" value="F:methionine S-methyltransferase activity"/>
    <property type="evidence" value="ECO:0007669"/>
    <property type="project" value="UniProtKB-UniRule"/>
</dbReference>
<dbReference type="SUPFAM" id="SSF53335">
    <property type="entry name" value="S-adenosyl-L-methionine-dependent methyltransferases"/>
    <property type="match status" value="1"/>
</dbReference>
<dbReference type="PROSITE" id="PS51555">
    <property type="entry name" value="SAM_MT12"/>
    <property type="match status" value="1"/>
</dbReference>
<dbReference type="InterPro" id="IPR015421">
    <property type="entry name" value="PyrdxlP-dep_Trfase_major"/>
</dbReference>
<dbReference type="AlphaFoldDB" id="A0A0Q3N8F0"/>